<dbReference type="AlphaFoldDB" id="A0AA86NU23"/>
<sequence length="175" mass="20714">MKQSQQNMVRRETATPPEEGHYERRQASRVREQGKKAKPKETLDRTGSEQPSRIEDLEHERVRSQQQQQHDSLNSNNPTIHLNAIYKYILVISLQPSKKNIFQQYFSLIIPQLKCLYLCFNLSICFFQTTNKSQYHKEYRQTRQDIVDSVQILIYQTGKSVRNISSHLILVIIFF</sequence>
<evidence type="ECO:0000313" key="4">
    <source>
        <dbReference type="Proteomes" id="UP001642409"/>
    </source>
</evidence>
<proteinExistence type="predicted"/>
<reference evidence="3 4" key="2">
    <citation type="submission" date="2024-07" db="EMBL/GenBank/DDBJ databases">
        <authorList>
            <person name="Akdeniz Z."/>
        </authorList>
    </citation>
    <scope>NUCLEOTIDE SEQUENCE [LARGE SCALE GENOMIC DNA]</scope>
</reference>
<feature type="compositionally biased region" description="Polar residues" evidence="1">
    <location>
        <begin position="64"/>
        <end position="76"/>
    </location>
</feature>
<comment type="caution">
    <text evidence="2">The sequence shown here is derived from an EMBL/GenBank/DDBJ whole genome shotgun (WGS) entry which is preliminary data.</text>
</comment>
<dbReference type="EMBL" id="CAXDID020000056">
    <property type="protein sequence ID" value="CAL6007967.1"/>
    <property type="molecule type" value="Genomic_DNA"/>
</dbReference>
<evidence type="ECO:0000313" key="3">
    <source>
        <dbReference type="EMBL" id="CAL6007967.1"/>
    </source>
</evidence>
<dbReference type="EMBL" id="CATOUU010000341">
    <property type="protein sequence ID" value="CAI9925473.1"/>
    <property type="molecule type" value="Genomic_DNA"/>
</dbReference>
<feature type="compositionally biased region" description="Basic and acidic residues" evidence="1">
    <location>
        <begin position="9"/>
        <end position="63"/>
    </location>
</feature>
<keyword evidence="4" id="KW-1185">Reference proteome</keyword>
<evidence type="ECO:0000256" key="1">
    <source>
        <dbReference type="SAM" id="MobiDB-lite"/>
    </source>
</evidence>
<accession>A0AA86NU23</accession>
<name>A0AA86NU23_9EUKA</name>
<reference evidence="2" key="1">
    <citation type="submission" date="2023-06" db="EMBL/GenBank/DDBJ databases">
        <authorList>
            <person name="Kurt Z."/>
        </authorList>
    </citation>
    <scope>NUCLEOTIDE SEQUENCE</scope>
</reference>
<dbReference type="Proteomes" id="UP001642409">
    <property type="component" value="Unassembled WGS sequence"/>
</dbReference>
<evidence type="ECO:0000313" key="2">
    <source>
        <dbReference type="EMBL" id="CAI9925473.1"/>
    </source>
</evidence>
<protein>
    <submittedName>
        <fullName evidence="3">Hypothetical_protein</fullName>
    </submittedName>
</protein>
<organism evidence="2">
    <name type="scientific">Hexamita inflata</name>
    <dbReference type="NCBI Taxonomy" id="28002"/>
    <lineage>
        <taxon>Eukaryota</taxon>
        <taxon>Metamonada</taxon>
        <taxon>Diplomonadida</taxon>
        <taxon>Hexamitidae</taxon>
        <taxon>Hexamitinae</taxon>
        <taxon>Hexamita</taxon>
    </lineage>
</organism>
<feature type="region of interest" description="Disordered" evidence="1">
    <location>
        <begin position="1"/>
        <end position="76"/>
    </location>
</feature>
<gene>
    <name evidence="2" type="ORF">HINF_LOCUS13118</name>
    <name evidence="3" type="ORF">HINF_LOCUS20896</name>
</gene>